<comment type="caution">
    <text evidence="2">The sequence shown here is derived from an EMBL/GenBank/DDBJ whole genome shotgun (WGS) entry which is preliminary data.</text>
</comment>
<evidence type="ECO:0000313" key="3">
    <source>
        <dbReference type="Proteomes" id="UP001172082"/>
    </source>
</evidence>
<accession>A0ABT8KNJ9</accession>
<evidence type="ECO:0000259" key="1">
    <source>
        <dbReference type="Pfam" id="PF10047"/>
    </source>
</evidence>
<sequence>MDNLSLYTQINSLPEHLKKEVMDFVEFLKLKAEKSKKQNSKKERQFGVLKGKIKISSSFDAPLDDFNEYMQ</sequence>
<dbReference type="Pfam" id="PF10047">
    <property type="entry name" value="DUF2281"/>
    <property type="match status" value="1"/>
</dbReference>
<keyword evidence="3" id="KW-1185">Reference proteome</keyword>
<feature type="domain" description="DUF2281" evidence="1">
    <location>
        <begin position="6"/>
        <end position="69"/>
    </location>
</feature>
<dbReference type="Proteomes" id="UP001172082">
    <property type="component" value="Unassembled WGS sequence"/>
</dbReference>
<dbReference type="InterPro" id="IPR018739">
    <property type="entry name" value="DUF2281"/>
</dbReference>
<name>A0ABT8KNJ9_9BACT</name>
<organism evidence="2 3">
    <name type="scientific">Splendidivirga corallicola</name>
    <dbReference type="NCBI Taxonomy" id="3051826"/>
    <lineage>
        <taxon>Bacteria</taxon>
        <taxon>Pseudomonadati</taxon>
        <taxon>Bacteroidota</taxon>
        <taxon>Cytophagia</taxon>
        <taxon>Cytophagales</taxon>
        <taxon>Splendidivirgaceae</taxon>
        <taxon>Splendidivirga</taxon>
    </lineage>
</organism>
<dbReference type="RefSeq" id="WP_346752340.1">
    <property type="nucleotide sequence ID" value="NZ_JAUJEA010000004.1"/>
</dbReference>
<proteinExistence type="predicted"/>
<protein>
    <submittedName>
        <fullName evidence="2">DUF2281 domain-containing protein</fullName>
    </submittedName>
</protein>
<reference evidence="2" key="1">
    <citation type="submission" date="2023-06" db="EMBL/GenBank/DDBJ databases">
        <title>Genomic of Parafulvivirga corallium.</title>
        <authorList>
            <person name="Wang G."/>
        </authorList>
    </citation>
    <scope>NUCLEOTIDE SEQUENCE</scope>
    <source>
        <strain evidence="2">BMA10</strain>
    </source>
</reference>
<dbReference type="EMBL" id="JAUJEA010000004">
    <property type="protein sequence ID" value="MDN5202315.1"/>
    <property type="molecule type" value="Genomic_DNA"/>
</dbReference>
<evidence type="ECO:0000313" key="2">
    <source>
        <dbReference type="EMBL" id="MDN5202315.1"/>
    </source>
</evidence>
<gene>
    <name evidence="2" type="ORF">QQ008_13095</name>
</gene>